<feature type="coiled-coil region" evidence="1">
    <location>
        <begin position="58"/>
        <end position="130"/>
    </location>
</feature>
<evidence type="ECO:0000313" key="4">
    <source>
        <dbReference type="Proteomes" id="UP001311799"/>
    </source>
</evidence>
<organism evidence="3 4">
    <name type="scientific">Cryptosporidium xiaoi</name>
    <dbReference type="NCBI Taxonomy" id="659607"/>
    <lineage>
        <taxon>Eukaryota</taxon>
        <taxon>Sar</taxon>
        <taxon>Alveolata</taxon>
        <taxon>Apicomplexa</taxon>
        <taxon>Conoidasida</taxon>
        <taxon>Coccidia</taxon>
        <taxon>Eucoccidiorida</taxon>
        <taxon>Eimeriorina</taxon>
        <taxon>Cryptosporidiidae</taxon>
        <taxon>Cryptosporidium</taxon>
    </lineage>
</organism>
<dbReference type="EMBL" id="JAWDEY010000002">
    <property type="protein sequence ID" value="KAK6591013.1"/>
    <property type="molecule type" value="Genomic_DNA"/>
</dbReference>
<reference evidence="3 4" key="1">
    <citation type="submission" date="2023-10" db="EMBL/GenBank/DDBJ databases">
        <title>Comparative genomics analysis reveals potential genetic determinants of host preference in Cryptosporidium xiaoi.</title>
        <authorList>
            <person name="Xiao L."/>
            <person name="Li J."/>
        </authorList>
    </citation>
    <scope>NUCLEOTIDE SEQUENCE [LARGE SCALE GENOMIC DNA]</scope>
    <source>
        <strain evidence="3 4">52996</strain>
    </source>
</reference>
<protein>
    <submittedName>
        <fullName evidence="3">Uncharacterized protein</fullName>
    </submittedName>
</protein>
<feature type="region of interest" description="Disordered" evidence="2">
    <location>
        <begin position="248"/>
        <end position="271"/>
    </location>
</feature>
<feature type="coiled-coil region" evidence="1">
    <location>
        <begin position="166"/>
        <end position="200"/>
    </location>
</feature>
<evidence type="ECO:0000256" key="1">
    <source>
        <dbReference type="SAM" id="Coils"/>
    </source>
</evidence>
<proteinExistence type="predicted"/>
<dbReference type="AlphaFoldDB" id="A0AAV9Y2Q3"/>
<dbReference type="Proteomes" id="UP001311799">
    <property type="component" value="Unassembled WGS sequence"/>
</dbReference>
<keyword evidence="1" id="KW-0175">Coiled coil</keyword>
<evidence type="ECO:0000256" key="2">
    <source>
        <dbReference type="SAM" id="MobiDB-lite"/>
    </source>
</evidence>
<evidence type="ECO:0000313" key="3">
    <source>
        <dbReference type="EMBL" id="KAK6591013.1"/>
    </source>
</evidence>
<accession>A0AAV9Y2Q3</accession>
<sequence length="452" mass="52308">MISEPFSEIYRTVQECCPIRNPLLDYSDILRSISDINERKKRWKLAFCSSFECANALTHLLENNLESLLNNENKLRLEESIMEKKLEITEKKEELNVKIKNIEEQLGKTLENILNEIKKLAIECVKLEEEFTKKTSNIPNILEKIGKGDIKLESEYFGKKVTVEDIKNLQDTRKKLLVELEDLMSVENKLRKEIQELEIKWNSCRQMTRRLENEILLKKTETSHQAIQIDEHINRRLSTSIGITENNSECFKSNDENTGSHKSNEHIENRRNRKNSVAKWIGRLSVNNEKGKEEEFDVKYDESTTSSIENKDEEVQGELQVLNLLSVIKVDELENIENSSELNLKIDPSPLLSKFLDPSFKYVKGMEPIFDNNECNNRKTSGMFNTGSIDFKIKTKNQYDGTKTFEEISAVNENKSINSEDIALFNIFVGELKRNENIPISSIGKLICSTLK</sequence>
<name>A0AAV9Y2Q3_9CRYT</name>
<comment type="caution">
    <text evidence="3">The sequence shown here is derived from an EMBL/GenBank/DDBJ whole genome shotgun (WGS) entry which is preliminary data.</text>
</comment>
<gene>
    <name evidence="3" type="ORF">RS030_111967</name>
</gene>
<keyword evidence="4" id="KW-1185">Reference proteome</keyword>
<feature type="compositionally biased region" description="Basic and acidic residues" evidence="2">
    <location>
        <begin position="252"/>
        <end position="270"/>
    </location>
</feature>